<organism evidence="6">
    <name type="scientific">Acerihabitans sp. KWT182</name>
    <dbReference type="NCBI Taxonomy" id="3157919"/>
    <lineage>
        <taxon>Bacteria</taxon>
        <taxon>Pseudomonadati</taxon>
        <taxon>Pseudomonadota</taxon>
        <taxon>Gammaproteobacteria</taxon>
        <taxon>Enterobacterales</taxon>
        <taxon>Pectobacteriaceae</taxon>
        <taxon>Acerihabitans</taxon>
    </lineage>
</organism>
<evidence type="ECO:0000256" key="1">
    <source>
        <dbReference type="ARBA" id="ARBA00023015"/>
    </source>
</evidence>
<dbReference type="SUPFAM" id="SSF46689">
    <property type="entry name" value="Homeodomain-like"/>
    <property type="match status" value="1"/>
</dbReference>
<evidence type="ECO:0000256" key="3">
    <source>
        <dbReference type="ARBA" id="ARBA00023163"/>
    </source>
</evidence>
<dbReference type="PROSITE" id="PS50977">
    <property type="entry name" value="HTH_TETR_2"/>
    <property type="match status" value="1"/>
</dbReference>
<dbReference type="PANTHER" id="PTHR47506">
    <property type="entry name" value="TRANSCRIPTIONAL REGULATORY PROTEIN"/>
    <property type="match status" value="1"/>
</dbReference>
<protein>
    <submittedName>
        <fullName evidence="6">TetR/AcrR family transcriptional regulator</fullName>
    </submittedName>
</protein>
<dbReference type="PRINTS" id="PR00455">
    <property type="entry name" value="HTHTETR"/>
</dbReference>
<dbReference type="InterPro" id="IPR001647">
    <property type="entry name" value="HTH_TetR"/>
</dbReference>
<evidence type="ECO:0000313" key="6">
    <source>
        <dbReference type="EMBL" id="XBS70631.1"/>
    </source>
</evidence>
<evidence type="ECO:0000256" key="2">
    <source>
        <dbReference type="ARBA" id="ARBA00023125"/>
    </source>
</evidence>
<dbReference type="GO" id="GO:0003677">
    <property type="term" value="F:DNA binding"/>
    <property type="evidence" value="ECO:0007669"/>
    <property type="project" value="UniProtKB-UniRule"/>
</dbReference>
<dbReference type="Gene3D" id="1.10.357.10">
    <property type="entry name" value="Tetracycline Repressor, domain 2"/>
    <property type="match status" value="1"/>
</dbReference>
<dbReference type="Pfam" id="PF00440">
    <property type="entry name" value="TetR_N"/>
    <property type="match status" value="1"/>
</dbReference>
<name>A0AAU7QCP9_9GAMM</name>
<feature type="DNA-binding region" description="H-T-H motif" evidence="4">
    <location>
        <begin position="32"/>
        <end position="51"/>
    </location>
</feature>
<keyword evidence="3" id="KW-0804">Transcription</keyword>
<dbReference type="InterPro" id="IPR009057">
    <property type="entry name" value="Homeodomain-like_sf"/>
</dbReference>
<evidence type="ECO:0000259" key="5">
    <source>
        <dbReference type="PROSITE" id="PS50977"/>
    </source>
</evidence>
<evidence type="ECO:0000256" key="4">
    <source>
        <dbReference type="PROSITE-ProRule" id="PRU00335"/>
    </source>
</evidence>
<dbReference type="EMBL" id="CP157947">
    <property type="protein sequence ID" value="XBS70631.1"/>
    <property type="molecule type" value="Genomic_DNA"/>
</dbReference>
<keyword evidence="2 4" id="KW-0238">DNA-binding</keyword>
<sequence length="163" mass="18028">MKISRDHLADNRRRILDAAAQLIREQGCENVSIADITKAAGLTHGAFYNHFTSKDDLIAKAFEHVLFLDNGESPYADLDLKSFGQAYLTKEQRDNRRHSCMFSALGSEISRTSPETLAVTTRAVKARIEKFSQTAPGATEQERRRVAILRWSAMVDDSGAGGG</sequence>
<accession>A0AAU7QCP9</accession>
<dbReference type="Gene3D" id="1.10.10.60">
    <property type="entry name" value="Homeodomain-like"/>
    <property type="match status" value="1"/>
</dbReference>
<dbReference type="SUPFAM" id="SSF48498">
    <property type="entry name" value="Tetracyclin repressor-like, C-terminal domain"/>
    <property type="match status" value="1"/>
</dbReference>
<feature type="domain" description="HTH tetR-type" evidence="5">
    <location>
        <begin position="9"/>
        <end position="69"/>
    </location>
</feature>
<reference evidence="6" key="1">
    <citation type="submission" date="2024-06" db="EMBL/GenBank/DDBJ databases">
        <authorList>
            <person name="Coelho C."/>
            <person name="Bento M."/>
            <person name="Garcia E."/>
            <person name="Camelo A."/>
            <person name="Brandao I."/>
            <person name="Espirito Santo C."/>
            <person name="Trovao J."/>
            <person name="Verissimo A."/>
            <person name="Costa J."/>
            <person name="Tiago I."/>
        </authorList>
    </citation>
    <scope>NUCLEOTIDE SEQUENCE</scope>
    <source>
        <strain evidence="6">KWT182</strain>
    </source>
</reference>
<keyword evidence="1" id="KW-0805">Transcription regulation</keyword>
<dbReference type="InterPro" id="IPR036271">
    <property type="entry name" value="Tet_transcr_reg_TetR-rel_C_sf"/>
</dbReference>
<gene>
    <name evidence="6" type="ORF">ABK905_05535</name>
</gene>
<dbReference type="PANTHER" id="PTHR47506:SF7">
    <property type="entry name" value="TRANSCRIPTIONAL REGULATORY PROTEIN"/>
    <property type="match status" value="1"/>
</dbReference>
<proteinExistence type="predicted"/>
<dbReference type="AlphaFoldDB" id="A0AAU7QCP9"/>